<accession>A0A0S2HUM1</accession>
<evidence type="ECO:0000313" key="5">
    <source>
        <dbReference type="EMBL" id="ALO13746.1"/>
    </source>
</evidence>
<gene>
    <name evidence="5" type="ORF">L21SP5_00064</name>
</gene>
<feature type="transmembrane region" description="Helical" evidence="4">
    <location>
        <begin position="154"/>
        <end position="170"/>
    </location>
</feature>
<feature type="transmembrane region" description="Helical" evidence="4">
    <location>
        <begin position="301"/>
        <end position="322"/>
    </location>
</feature>
<dbReference type="Pfam" id="PF00515">
    <property type="entry name" value="TPR_1"/>
    <property type="match status" value="1"/>
</dbReference>
<evidence type="ECO:0000256" key="3">
    <source>
        <dbReference type="PROSITE-ProRule" id="PRU00339"/>
    </source>
</evidence>
<dbReference type="OrthoDB" id="1489021at2"/>
<name>A0A0S2HUM1_9BACT</name>
<evidence type="ECO:0000313" key="6">
    <source>
        <dbReference type="Proteomes" id="UP000064893"/>
    </source>
</evidence>
<keyword evidence="6" id="KW-1185">Reference proteome</keyword>
<dbReference type="PATRIC" id="fig|1307839.3.peg.62"/>
<feature type="transmembrane region" description="Helical" evidence="4">
    <location>
        <begin position="97"/>
        <end position="117"/>
    </location>
</feature>
<dbReference type="InterPro" id="IPR019734">
    <property type="entry name" value="TPR_rpt"/>
</dbReference>
<feature type="transmembrane region" description="Helical" evidence="4">
    <location>
        <begin position="383"/>
        <end position="401"/>
    </location>
</feature>
<evidence type="ECO:0000256" key="4">
    <source>
        <dbReference type="SAM" id="Phobius"/>
    </source>
</evidence>
<dbReference type="AlphaFoldDB" id="A0A0S2HUM1"/>
<keyword evidence="2 3" id="KW-0802">TPR repeat</keyword>
<keyword evidence="1" id="KW-0677">Repeat</keyword>
<dbReference type="Pfam" id="PF13181">
    <property type="entry name" value="TPR_8"/>
    <property type="match status" value="1"/>
</dbReference>
<keyword evidence="4" id="KW-0812">Transmembrane</keyword>
<dbReference type="RefSeq" id="WP_057951383.1">
    <property type="nucleotide sequence ID" value="NZ_CP013118.1"/>
</dbReference>
<dbReference type="KEGG" id="blq:L21SP5_00064"/>
<sequence>MKFPNWVQKYSQAILFILTLLIYANTLTNEYALDDAIVITENNYVKQGIEGIDDILSTESFTGFFGFDKQLVAGGRYRPLSIATFALEHEFFGQNPFISHLINILLYAFVVVLIFQVLQKSSRVATEAAFIIALLYALHPIHTEAVANIKGRDEILAFLFVLLAAKWLLYSQKNKFLVYSAAAISMFLAMLSKEHAIAFVVLLPLCLYYLKRPKSELIRAGLATLIPAALFILIRYQVLGGMQIQESSALMNNPFVDMTTGEKYATILLTWLWYLRLLIVPHPLTYDYYPYHVPITGWDSIYPWLTLIIVIALLFFAVKTLINRKFYGFWVWFFIGTFILMSNLFFPIGTFMNERFMFMPSLSFSVALGYGIHWLLKQKTYTRAGFAVLIIVGLAYSVKAIDRNRDWKNDFTLFTHDVQISENSAKGNCLAGGQLYEKAIEQSNTSQKQDLLQLARKYLEKAIDIHPTYNDAHLLYGNTLFASDEPLNEVMPHYLSILNRAPRHQSAWKNALAVLQKGKPKNRLQWYKKLNSIDSTRFEINYQMGNIYGKHLNDLKKAEKYLKRAIQIKPGSIKALKDLAVVYGLTRRYKASVSQLRKVVKLKPEDASAWYNLGLSLNAMKQIDEAQKALDKAHELNPEQKRVVIRK</sequence>
<feature type="repeat" description="TPR" evidence="3">
    <location>
        <begin position="573"/>
        <end position="606"/>
    </location>
</feature>
<organism evidence="5 6">
    <name type="scientific">Salinivirga cyanobacteriivorans</name>
    <dbReference type="NCBI Taxonomy" id="1307839"/>
    <lineage>
        <taxon>Bacteria</taxon>
        <taxon>Pseudomonadati</taxon>
        <taxon>Bacteroidota</taxon>
        <taxon>Bacteroidia</taxon>
        <taxon>Bacteroidales</taxon>
        <taxon>Salinivirgaceae</taxon>
        <taxon>Salinivirga</taxon>
    </lineage>
</organism>
<evidence type="ECO:0000256" key="2">
    <source>
        <dbReference type="ARBA" id="ARBA00022803"/>
    </source>
</evidence>
<dbReference type="EMBL" id="CP013118">
    <property type="protein sequence ID" value="ALO13746.1"/>
    <property type="molecule type" value="Genomic_DNA"/>
</dbReference>
<keyword evidence="4" id="KW-0472">Membrane</keyword>
<feature type="transmembrane region" description="Helical" evidence="4">
    <location>
        <begin position="177"/>
        <end position="210"/>
    </location>
</feature>
<evidence type="ECO:0000256" key="1">
    <source>
        <dbReference type="ARBA" id="ARBA00022737"/>
    </source>
</evidence>
<feature type="transmembrane region" description="Helical" evidence="4">
    <location>
        <begin position="124"/>
        <end position="142"/>
    </location>
</feature>
<feature type="transmembrane region" description="Helical" evidence="4">
    <location>
        <begin position="222"/>
        <end position="244"/>
    </location>
</feature>
<dbReference type="InterPro" id="IPR011990">
    <property type="entry name" value="TPR-like_helical_dom_sf"/>
</dbReference>
<protein>
    <submittedName>
        <fullName evidence="5">Bacteriophage N4 receptor, outer membrane subunit</fullName>
    </submittedName>
</protein>
<dbReference type="InterPro" id="IPR052346">
    <property type="entry name" value="O-mannosyl-transferase_TMTC"/>
</dbReference>
<dbReference type="Gene3D" id="1.25.40.10">
    <property type="entry name" value="Tetratricopeptide repeat domain"/>
    <property type="match status" value="2"/>
</dbReference>
<feature type="repeat" description="TPR" evidence="3">
    <location>
        <begin position="607"/>
        <end position="640"/>
    </location>
</feature>
<dbReference type="PROSITE" id="PS50293">
    <property type="entry name" value="TPR_REGION"/>
    <property type="match status" value="1"/>
</dbReference>
<dbReference type="SUPFAM" id="SSF48452">
    <property type="entry name" value="TPR-like"/>
    <property type="match status" value="1"/>
</dbReference>
<dbReference type="Proteomes" id="UP000064893">
    <property type="component" value="Chromosome"/>
</dbReference>
<dbReference type="PANTHER" id="PTHR44227">
    <property type="match status" value="1"/>
</dbReference>
<dbReference type="SMART" id="SM00028">
    <property type="entry name" value="TPR"/>
    <property type="match status" value="4"/>
</dbReference>
<reference evidence="5 6" key="1">
    <citation type="submission" date="2015-11" db="EMBL/GenBank/DDBJ databases">
        <title>Description and complete genome sequence of a novel strain predominating in hypersaline microbial mats and representing a new family of the Bacteriodetes phylum.</title>
        <authorList>
            <person name="Spring S."/>
            <person name="Bunk B."/>
            <person name="Sproer C."/>
            <person name="Klenk H.-P."/>
        </authorList>
    </citation>
    <scope>NUCLEOTIDE SEQUENCE [LARGE SCALE GENOMIC DNA]</scope>
    <source>
        <strain evidence="5 6">L21-Spi-D4</strain>
    </source>
</reference>
<keyword evidence="4" id="KW-1133">Transmembrane helix</keyword>
<dbReference type="PROSITE" id="PS50005">
    <property type="entry name" value="TPR"/>
    <property type="match status" value="2"/>
</dbReference>
<keyword evidence="5" id="KW-0675">Receptor</keyword>
<proteinExistence type="predicted"/>
<feature type="transmembrane region" description="Helical" evidence="4">
    <location>
        <begin position="329"/>
        <end position="350"/>
    </location>
</feature>
<dbReference type="STRING" id="1307839.L21SP5_00064"/>
<dbReference type="PANTHER" id="PTHR44227:SF3">
    <property type="entry name" value="PROTEIN O-MANNOSYL-TRANSFERASE TMTC4"/>
    <property type="match status" value="1"/>
</dbReference>
<feature type="transmembrane region" description="Helical" evidence="4">
    <location>
        <begin position="356"/>
        <end position="376"/>
    </location>
</feature>